<feature type="chain" id="PRO_5026979273" evidence="1">
    <location>
        <begin position="20"/>
        <end position="225"/>
    </location>
</feature>
<comment type="caution">
    <text evidence="2">The sequence shown here is derived from an EMBL/GenBank/DDBJ whole genome shotgun (WGS) entry which is preliminary data.</text>
</comment>
<accession>A0A6L9EBH2</accession>
<reference evidence="2 3" key="1">
    <citation type="submission" date="2020-01" db="EMBL/GenBank/DDBJ databases">
        <title>Bacteria diversity of Porities sp.</title>
        <authorList>
            <person name="Wang G."/>
        </authorList>
    </citation>
    <scope>NUCLEOTIDE SEQUENCE [LARGE SCALE GENOMIC DNA]</scope>
    <source>
        <strain evidence="2 3">R33</strain>
    </source>
</reference>
<sequence length="225" mass="26171">MKKTILVIVFLCFLSYSSAQQILRTELGNVFYGTNKYKTEYNSPEGTPYLNESFTPAKINDISKTHFVRFNGYSGEVEVKVSEGRVVVLNEGDFFAIKLLDGSNTEYQTLSYLDEKGKRKHSFFQLLSNSEGYKLYLKQKVNYYKEVKAEAYKEAQPPRFKPGKPEFYFSTANDPKELTLIPQKTNGFLKLFPEKSQELKKFIKSKKLKLNRKEDLMSIFEYLKT</sequence>
<evidence type="ECO:0000313" key="3">
    <source>
        <dbReference type="Proteomes" id="UP000475249"/>
    </source>
</evidence>
<dbReference type="Proteomes" id="UP000475249">
    <property type="component" value="Unassembled WGS sequence"/>
</dbReference>
<gene>
    <name evidence="2" type="ORF">GTQ38_08535</name>
</gene>
<organism evidence="2 3">
    <name type="scientific">Poritiphilus flavus</name>
    <dbReference type="NCBI Taxonomy" id="2697053"/>
    <lineage>
        <taxon>Bacteria</taxon>
        <taxon>Pseudomonadati</taxon>
        <taxon>Bacteroidota</taxon>
        <taxon>Flavobacteriia</taxon>
        <taxon>Flavobacteriales</taxon>
        <taxon>Flavobacteriaceae</taxon>
        <taxon>Poritiphilus</taxon>
    </lineage>
</organism>
<dbReference type="AlphaFoldDB" id="A0A6L9EBH2"/>
<dbReference type="RefSeq" id="WP_161435072.1">
    <property type="nucleotide sequence ID" value="NZ_WXYO01000003.1"/>
</dbReference>
<protein>
    <submittedName>
        <fullName evidence="2">Uncharacterized protein</fullName>
    </submittedName>
</protein>
<evidence type="ECO:0000313" key="2">
    <source>
        <dbReference type="EMBL" id="NAS12044.1"/>
    </source>
</evidence>
<evidence type="ECO:0000256" key="1">
    <source>
        <dbReference type="SAM" id="SignalP"/>
    </source>
</evidence>
<proteinExistence type="predicted"/>
<name>A0A6L9EBH2_9FLAO</name>
<keyword evidence="3" id="KW-1185">Reference proteome</keyword>
<feature type="signal peptide" evidence="1">
    <location>
        <begin position="1"/>
        <end position="19"/>
    </location>
</feature>
<keyword evidence="1" id="KW-0732">Signal</keyword>
<dbReference type="EMBL" id="WXYO01000003">
    <property type="protein sequence ID" value="NAS12044.1"/>
    <property type="molecule type" value="Genomic_DNA"/>
</dbReference>